<keyword evidence="1" id="KW-1133">Transmembrane helix</keyword>
<feature type="transmembrane region" description="Helical" evidence="1">
    <location>
        <begin position="223"/>
        <end position="246"/>
    </location>
</feature>
<keyword evidence="3" id="KW-1185">Reference proteome</keyword>
<reference evidence="2" key="1">
    <citation type="submission" date="2021-06" db="EMBL/GenBank/DDBJ databases">
        <authorList>
            <person name="Hodson N. C."/>
            <person name="Mongue J. A."/>
            <person name="Jaron S. K."/>
        </authorList>
    </citation>
    <scope>NUCLEOTIDE SEQUENCE</scope>
</reference>
<proteinExistence type="predicted"/>
<protein>
    <submittedName>
        <fullName evidence="2">Uncharacterized protein</fullName>
    </submittedName>
</protein>
<name>A0A8J2KGZ8_9HEXA</name>
<dbReference type="EMBL" id="CAJVCH010318659">
    <property type="protein sequence ID" value="CAG7786470.1"/>
    <property type="molecule type" value="Genomic_DNA"/>
</dbReference>
<evidence type="ECO:0000313" key="3">
    <source>
        <dbReference type="Proteomes" id="UP000708208"/>
    </source>
</evidence>
<dbReference type="Proteomes" id="UP000708208">
    <property type="component" value="Unassembled WGS sequence"/>
</dbReference>
<gene>
    <name evidence="2" type="ORF">AFUS01_LOCUS25037</name>
</gene>
<feature type="transmembrane region" description="Helical" evidence="1">
    <location>
        <begin position="72"/>
        <end position="95"/>
    </location>
</feature>
<evidence type="ECO:0000256" key="1">
    <source>
        <dbReference type="SAM" id="Phobius"/>
    </source>
</evidence>
<organism evidence="2 3">
    <name type="scientific">Allacma fusca</name>
    <dbReference type="NCBI Taxonomy" id="39272"/>
    <lineage>
        <taxon>Eukaryota</taxon>
        <taxon>Metazoa</taxon>
        <taxon>Ecdysozoa</taxon>
        <taxon>Arthropoda</taxon>
        <taxon>Hexapoda</taxon>
        <taxon>Collembola</taxon>
        <taxon>Symphypleona</taxon>
        <taxon>Sminthuridae</taxon>
        <taxon>Allacma</taxon>
    </lineage>
</organism>
<comment type="caution">
    <text evidence="2">The sequence shown here is derived from an EMBL/GenBank/DDBJ whole genome shotgun (WGS) entry which is preliminary data.</text>
</comment>
<dbReference type="AlphaFoldDB" id="A0A8J2KGZ8"/>
<sequence length="324" mass="36847">MEVISVYDSSMFSHLPCPIACTTLSLLTLTDYFVLFWVHPEFYLNAIPLYYDFFPDDGRKTLNLKELSRHELFAIFICPLLVGVPLFHMLIFLIIPSGPNFLYYNVPENMKSPLAMSAFAVLEMYLLTFWMSMGLFTVGTHVLTFHVVLTQLDSGMRAIRNCLANTKSRECRRQTLAEEWTRCRKVQLNLRIFNESNQNLQCVQILFYFSEGIVLGYFGIRLILIDVVLGACFLGLSVISAGFYILTYEPAFGIPSKIEALKSKIRELACLCEKDRELAVALKRVNSVQCIGVKAGKVTVMHKLSPVIFVDFLVQNVLALLIAY</sequence>
<keyword evidence="1" id="KW-0472">Membrane</keyword>
<accession>A0A8J2KGZ8</accession>
<keyword evidence="1" id="KW-0812">Transmembrane</keyword>
<evidence type="ECO:0000313" key="2">
    <source>
        <dbReference type="EMBL" id="CAG7786470.1"/>
    </source>
</evidence>